<dbReference type="SMART" id="SM00129">
    <property type="entry name" value="KISc"/>
    <property type="match status" value="1"/>
</dbReference>
<dbReference type="Gene3D" id="3.40.850.10">
    <property type="entry name" value="Kinesin motor domain"/>
    <property type="match status" value="1"/>
</dbReference>
<evidence type="ECO:0000256" key="6">
    <source>
        <dbReference type="RuleBase" id="RU000394"/>
    </source>
</evidence>
<keyword evidence="2 5" id="KW-0547">Nucleotide-binding</keyword>
<keyword evidence="4" id="KW-0206">Cytoskeleton</keyword>
<keyword evidence="4" id="KW-0963">Cytoplasm</keyword>
<feature type="binding site" evidence="5">
    <location>
        <begin position="105"/>
        <end position="112"/>
    </location>
    <ligand>
        <name>ATP</name>
        <dbReference type="ChEBI" id="CHEBI:30616"/>
    </ligand>
</feature>
<protein>
    <recommendedName>
        <fullName evidence="6">Kinesin-like protein</fullName>
    </recommendedName>
</protein>
<dbReference type="PANTHER" id="PTHR47968">
    <property type="entry name" value="CENTROMERE PROTEIN E"/>
    <property type="match status" value="1"/>
</dbReference>
<comment type="similarity">
    <text evidence="5 6">Belongs to the TRAFAC class myosin-kinesin ATPase superfamily. Kinesin family.</text>
</comment>
<comment type="caution">
    <text evidence="8">The sequence shown here is derived from an EMBL/GenBank/DDBJ whole genome shotgun (WGS) entry which is preliminary data.</text>
</comment>
<evidence type="ECO:0000313" key="8">
    <source>
        <dbReference type="EMBL" id="KAJ1096353.1"/>
    </source>
</evidence>
<evidence type="ECO:0000256" key="3">
    <source>
        <dbReference type="ARBA" id="ARBA00022840"/>
    </source>
</evidence>
<sequence length="313" mass="35064">MKDQRGGPRVQQLTVALRIRPMNEAEIDDEASFIAHKLGKQMVVLMDPTEDPDDILRANRTREKTFVFDMVFDAKATQEEVYVSTTKTLIDGVIAGYNATVFAYGPTGTGKTYTMLGMDSEPGIYIQTLNDLFKCIEATSDNVIYTVSMSYLEIYNELIRDLLNPTSGYLELREDSRGNIQITGITEVSTNNALEIMHLLTKGNKQRTQEPTAANKTSSRSHAVLQVKVKQKCRVKENNEEARVGRLFMIDLAGSERASQTQNKGKRMKEGAHINRSLLALGNCITALSEKGGIRAHFVNFRDSKLTRLLKVY</sequence>
<dbReference type="InterPro" id="IPR036961">
    <property type="entry name" value="Kinesin_motor_dom_sf"/>
</dbReference>
<dbReference type="GO" id="GO:0003777">
    <property type="term" value="F:microtubule motor activity"/>
    <property type="evidence" value="ECO:0007669"/>
    <property type="project" value="InterPro"/>
</dbReference>
<gene>
    <name evidence="8" type="ORF">NDU88_001496</name>
</gene>
<dbReference type="PROSITE" id="PS50067">
    <property type="entry name" value="KINESIN_MOTOR_2"/>
    <property type="match status" value="1"/>
</dbReference>
<dbReference type="SUPFAM" id="SSF52540">
    <property type="entry name" value="P-loop containing nucleoside triphosphate hydrolases"/>
    <property type="match status" value="1"/>
</dbReference>
<proteinExistence type="inferred from homology"/>
<evidence type="ECO:0000313" key="9">
    <source>
        <dbReference type="Proteomes" id="UP001066276"/>
    </source>
</evidence>
<dbReference type="InterPro" id="IPR027640">
    <property type="entry name" value="Kinesin-like_fam"/>
</dbReference>
<dbReference type="Pfam" id="PF00225">
    <property type="entry name" value="Kinesin"/>
    <property type="match status" value="1"/>
</dbReference>
<evidence type="ECO:0000256" key="5">
    <source>
        <dbReference type="PROSITE-ProRule" id="PRU00283"/>
    </source>
</evidence>
<dbReference type="GO" id="GO:0007018">
    <property type="term" value="P:microtubule-based movement"/>
    <property type="evidence" value="ECO:0007669"/>
    <property type="project" value="InterPro"/>
</dbReference>
<dbReference type="InterPro" id="IPR001752">
    <property type="entry name" value="Kinesin_motor_dom"/>
</dbReference>
<organism evidence="8 9">
    <name type="scientific">Pleurodeles waltl</name>
    <name type="common">Iberian ribbed newt</name>
    <dbReference type="NCBI Taxonomy" id="8319"/>
    <lineage>
        <taxon>Eukaryota</taxon>
        <taxon>Metazoa</taxon>
        <taxon>Chordata</taxon>
        <taxon>Craniata</taxon>
        <taxon>Vertebrata</taxon>
        <taxon>Euteleostomi</taxon>
        <taxon>Amphibia</taxon>
        <taxon>Batrachia</taxon>
        <taxon>Caudata</taxon>
        <taxon>Salamandroidea</taxon>
        <taxon>Salamandridae</taxon>
        <taxon>Pleurodelinae</taxon>
        <taxon>Pleurodeles</taxon>
    </lineage>
</organism>
<evidence type="ECO:0000256" key="4">
    <source>
        <dbReference type="ARBA" id="ARBA00023212"/>
    </source>
</evidence>
<dbReference type="Proteomes" id="UP001066276">
    <property type="component" value="Chromosome 10"/>
</dbReference>
<keyword evidence="9" id="KW-1185">Reference proteome</keyword>
<keyword evidence="6" id="KW-0493">Microtubule</keyword>
<name>A0AAV7LZH1_PLEWA</name>
<feature type="domain" description="Kinesin motor" evidence="7">
    <location>
        <begin position="12"/>
        <end position="313"/>
    </location>
</feature>
<dbReference type="InterPro" id="IPR027417">
    <property type="entry name" value="P-loop_NTPase"/>
</dbReference>
<dbReference type="GO" id="GO:0005874">
    <property type="term" value="C:microtubule"/>
    <property type="evidence" value="ECO:0007669"/>
    <property type="project" value="UniProtKB-KW"/>
</dbReference>
<evidence type="ECO:0000256" key="1">
    <source>
        <dbReference type="ARBA" id="ARBA00004245"/>
    </source>
</evidence>
<evidence type="ECO:0000259" key="7">
    <source>
        <dbReference type="PROSITE" id="PS50067"/>
    </source>
</evidence>
<dbReference type="PANTHER" id="PTHR47968:SF69">
    <property type="entry name" value="KINESIN-LIKE PROTEIN"/>
    <property type="match status" value="1"/>
</dbReference>
<dbReference type="GO" id="GO:0005524">
    <property type="term" value="F:ATP binding"/>
    <property type="evidence" value="ECO:0007669"/>
    <property type="project" value="UniProtKB-UniRule"/>
</dbReference>
<keyword evidence="5 6" id="KW-0505">Motor protein</keyword>
<dbReference type="GO" id="GO:0008017">
    <property type="term" value="F:microtubule binding"/>
    <property type="evidence" value="ECO:0007669"/>
    <property type="project" value="InterPro"/>
</dbReference>
<dbReference type="PRINTS" id="PR00380">
    <property type="entry name" value="KINESINHEAVY"/>
</dbReference>
<dbReference type="AlphaFoldDB" id="A0AAV7LZH1"/>
<dbReference type="PROSITE" id="PS00411">
    <property type="entry name" value="KINESIN_MOTOR_1"/>
    <property type="match status" value="1"/>
</dbReference>
<dbReference type="InterPro" id="IPR019821">
    <property type="entry name" value="Kinesin_motor_CS"/>
</dbReference>
<reference evidence="8" key="1">
    <citation type="journal article" date="2022" name="bioRxiv">
        <title>Sequencing and chromosome-scale assembly of the giantPleurodeles waltlgenome.</title>
        <authorList>
            <person name="Brown T."/>
            <person name="Elewa A."/>
            <person name="Iarovenko S."/>
            <person name="Subramanian E."/>
            <person name="Araus A.J."/>
            <person name="Petzold A."/>
            <person name="Susuki M."/>
            <person name="Suzuki K.-i.T."/>
            <person name="Hayashi T."/>
            <person name="Toyoda A."/>
            <person name="Oliveira C."/>
            <person name="Osipova E."/>
            <person name="Leigh N.D."/>
            <person name="Simon A."/>
            <person name="Yun M.H."/>
        </authorList>
    </citation>
    <scope>NUCLEOTIDE SEQUENCE</scope>
    <source>
        <strain evidence="8">20211129_DDA</strain>
        <tissue evidence="8">Liver</tissue>
    </source>
</reference>
<keyword evidence="3 5" id="KW-0067">ATP-binding</keyword>
<evidence type="ECO:0000256" key="2">
    <source>
        <dbReference type="ARBA" id="ARBA00022741"/>
    </source>
</evidence>
<comment type="subcellular location">
    <subcellularLocation>
        <location evidence="1">Cytoplasm</location>
        <location evidence="1">Cytoskeleton</location>
    </subcellularLocation>
</comment>
<accession>A0AAV7LZH1</accession>
<dbReference type="EMBL" id="JANPWB010000014">
    <property type="protein sequence ID" value="KAJ1096353.1"/>
    <property type="molecule type" value="Genomic_DNA"/>
</dbReference>